<feature type="domain" description="HNH" evidence="1">
    <location>
        <begin position="173"/>
        <end position="228"/>
    </location>
</feature>
<protein>
    <submittedName>
        <fullName evidence="2">HNH endonuclease</fullName>
    </submittedName>
</protein>
<dbReference type="EMBL" id="JBHSSG010000014">
    <property type="protein sequence ID" value="MFC6179552.1"/>
    <property type="molecule type" value="Genomic_DNA"/>
</dbReference>
<dbReference type="Proteomes" id="UP001596158">
    <property type="component" value="Unassembled WGS sequence"/>
</dbReference>
<evidence type="ECO:0000259" key="1">
    <source>
        <dbReference type="Pfam" id="PF01844"/>
    </source>
</evidence>
<comment type="caution">
    <text evidence="2">The sequence shown here is derived from an EMBL/GenBank/DDBJ whole genome shotgun (WGS) entry which is preliminary data.</text>
</comment>
<evidence type="ECO:0000313" key="2">
    <source>
        <dbReference type="EMBL" id="MFC6179552.1"/>
    </source>
</evidence>
<keyword evidence="3" id="KW-1185">Reference proteome</keyword>
<dbReference type="Pfam" id="PF01844">
    <property type="entry name" value="HNH"/>
    <property type="match status" value="1"/>
</dbReference>
<keyword evidence="2" id="KW-0378">Hydrolase</keyword>
<dbReference type="RefSeq" id="WP_137600785.1">
    <property type="nucleotide sequence ID" value="NZ_BJDT01000006.1"/>
</dbReference>
<dbReference type="InterPro" id="IPR003615">
    <property type="entry name" value="HNH_nuc"/>
</dbReference>
<keyword evidence="2" id="KW-0540">Nuclease</keyword>
<proteinExistence type="predicted"/>
<organism evidence="2 3">
    <name type="scientific">Weissella sagaensis</name>
    <dbReference type="NCBI Taxonomy" id="2559928"/>
    <lineage>
        <taxon>Bacteria</taxon>
        <taxon>Bacillati</taxon>
        <taxon>Bacillota</taxon>
        <taxon>Bacilli</taxon>
        <taxon>Lactobacillales</taxon>
        <taxon>Lactobacillaceae</taxon>
        <taxon>Weissella</taxon>
    </lineage>
</organism>
<accession>A0ABW1RWK8</accession>
<sequence length="251" mass="29101">MSSFIIPSNKNKYDATKAFNDLDIVHWVQHNNKSVQVGDIIYIYESKPTQKIILKTKVIERDVYNYHIDDSQYSVIGFDFSSKGPWFSLKLVKNVNVNISLTDLHNLGLKGNIQSLRSLDDATSQAIDIISNDTNGLTSVKLTEGKKIQFYTTRYERNPKNRQVCLNYYGYNCMACGFNFERMYGELGYKFVEIHHKKPLFLQNKEVSIDPINDLVPLCSNCHRMIHRDKTNIITLDELRSKISFTYTNFD</sequence>
<reference evidence="3" key="1">
    <citation type="journal article" date="2019" name="Int. J. Syst. Evol. Microbiol.">
        <title>The Global Catalogue of Microorganisms (GCM) 10K type strain sequencing project: providing services to taxonomists for standard genome sequencing and annotation.</title>
        <authorList>
            <consortium name="The Broad Institute Genomics Platform"/>
            <consortium name="The Broad Institute Genome Sequencing Center for Infectious Disease"/>
            <person name="Wu L."/>
            <person name="Ma J."/>
        </authorList>
    </citation>
    <scope>NUCLEOTIDE SEQUENCE [LARGE SCALE GENOMIC DNA]</scope>
    <source>
        <strain evidence="3">CCM 8924</strain>
    </source>
</reference>
<keyword evidence="2" id="KW-0255">Endonuclease</keyword>
<evidence type="ECO:0000313" key="3">
    <source>
        <dbReference type="Proteomes" id="UP001596158"/>
    </source>
</evidence>
<dbReference type="InterPro" id="IPR002711">
    <property type="entry name" value="HNH"/>
</dbReference>
<dbReference type="GO" id="GO:0004519">
    <property type="term" value="F:endonuclease activity"/>
    <property type="evidence" value="ECO:0007669"/>
    <property type="project" value="UniProtKB-KW"/>
</dbReference>
<gene>
    <name evidence="2" type="ORF">ACFQGR_09230</name>
</gene>
<dbReference type="CDD" id="cd00085">
    <property type="entry name" value="HNHc"/>
    <property type="match status" value="1"/>
</dbReference>
<name>A0ABW1RWK8_9LACO</name>